<dbReference type="PANTHER" id="PTHR43852:SF2">
    <property type="entry name" value="PROTEIN ADENYLYLTRANSFERASE MNTA"/>
    <property type="match status" value="1"/>
</dbReference>
<evidence type="ECO:0000313" key="3">
    <source>
        <dbReference type="Proteomes" id="UP001145050"/>
    </source>
</evidence>
<evidence type="ECO:0000259" key="1">
    <source>
        <dbReference type="Pfam" id="PF18765"/>
    </source>
</evidence>
<feature type="domain" description="Polymerase beta nucleotidyltransferase" evidence="1">
    <location>
        <begin position="9"/>
        <end position="98"/>
    </location>
</feature>
<dbReference type="EMBL" id="JAMQKB010000001">
    <property type="protein sequence ID" value="MDC3422994.1"/>
    <property type="molecule type" value="Genomic_DNA"/>
</dbReference>
<dbReference type="Gene3D" id="3.30.460.10">
    <property type="entry name" value="Beta Polymerase, domain 2"/>
    <property type="match status" value="1"/>
</dbReference>
<dbReference type="InterPro" id="IPR043519">
    <property type="entry name" value="NT_sf"/>
</dbReference>
<dbReference type="RefSeq" id="WP_272434636.1">
    <property type="nucleotide sequence ID" value="NZ_JAMQKB010000001.1"/>
</dbReference>
<comment type="caution">
    <text evidence="2">The sequence shown here is derived from an EMBL/GenBank/DDBJ whole genome shotgun (WGS) entry which is preliminary data.</text>
</comment>
<dbReference type="InterPro" id="IPR041633">
    <property type="entry name" value="Polbeta"/>
</dbReference>
<evidence type="ECO:0000313" key="2">
    <source>
        <dbReference type="EMBL" id="MDC3422994.1"/>
    </source>
</evidence>
<keyword evidence="3" id="KW-1185">Reference proteome</keyword>
<reference evidence="2" key="1">
    <citation type="submission" date="2022-06" db="EMBL/GenBank/DDBJ databases">
        <title>Aquibacillus sp. a new bacterium isolated from soil saline samples.</title>
        <authorList>
            <person name="Galisteo C."/>
            <person name="De La Haba R."/>
            <person name="Sanchez-Porro C."/>
            <person name="Ventosa A."/>
        </authorList>
    </citation>
    <scope>NUCLEOTIDE SEQUENCE</scope>
    <source>
        <strain evidence="2">3ASR75-11</strain>
    </source>
</reference>
<dbReference type="Pfam" id="PF18765">
    <property type="entry name" value="Polbeta"/>
    <property type="match status" value="1"/>
</dbReference>
<dbReference type="InterPro" id="IPR052930">
    <property type="entry name" value="TA_antitoxin_MntA"/>
</dbReference>
<gene>
    <name evidence="2" type="ORF">NC797_00545</name>
</gene>
<accession>A0A9X4AKM6</accession>
<dbReference type="SUPFAM" id="SSF81301">
    <property type="entry name" value="Nucleotidyltransferase"/>
    <property type="match status" value="1"/>
</dbReference>
<organism evidence="2 3">
    <name type="scientific">Terrihalobacillus insolitus</name>
    <dbReference type="NCBI Taxonomy" id="2950438"/>
    <lineage>
        <taxon>Bacteria</taxon>
        <taxon>Bacillati</taxon>
        <taxon>Bacillota</taxon>
        <taxon>Bacilli</taxon>
        <taxon>Bacillales</taxon>
        <taxon>Bacillaceae</taxon>
        <taxon>Terrihalobacillus</taxon>
    </lineage>
</organism>
<sequence length="134" mass="15351">MLTKKERNMIIEFSKEHLHASILYLFGSYATGLENPNSDIDLAYASNRSLSDSERFFLAQDLANILNKDVDLIDLRKANDVLSIQVLKNGLILYQSNSTERAYMEVVMMKKYARLNEERASFLEDFKSEGSSND</sequence>
<protein>
    <submittedName>
        <fullName evidence="2">Nucleotidyltransferase domain-containing protein</fullName>
    </submittedName>
</protein>
<dbReference type="Proteomes" id="UP001145050">
    <property type="component" value="Unassembled WGS sequence"/>
</dbReference>
<dbReference type="PANTHER" id="PTHR43852">
    <property type="entry name" value="NUCLEOTIDYLTRANSFERASE"/>
    <property type="match status" value="1"/>
</dbReference>
<dbReference type="AlphaFoldDB" id="A0A9X4AKM6"/>
<name>A0A9X4AKM6_9BACI</name>
<dbReference type="NCBIfam" id="NF047752">
    <property type="entry name" value="MntA_antitoxin"/>
    <property type="match status" value="1"/>
</dbReference>
<proteinExistence type="predicted"/>
<dbReference type="CDD" id="cd05403">
    <property type="entry name" value="NT_KNTase_like"/>
    <property type="match status" value="1"/>
</dbReference>